<dbReference type="InterPro" id="IPR022791">
    <property type="entry name" value="L-PG_synthase/AglD"/>
</dbReference>
<dbReference type="GO" id="GO:0046677">
    <property type="term" value="P:response to antibiotic"/>
    <property type="evidence" value="ECO:0007669"/>
    <property type="project" value="UniProtKB-KW"/>
</dbReference>
<evidence type="ECO:0000256" key="4">
    <source>
        <dbReference type="ARBA" id="ARBA00022989"/>
    </source>
</evidence>
<evidence type="ECO:0000313" key="7">
    <source>
        <dbReference type="EMBL" id="SHM23086.1"/>
    </source>
</evidence>
<evidence type="ECO:0000256" key="3">
    <source>
        <dbReference type="ARBA" id="ARBA00022692"/>
    </source>
</evidence>
<dbReference type="GO" id="GO:0005886">
    <property type="term" value="C:plasma membrane"/>
    <property type="evidence" value="ECO:0007669"/>
    <property type="project" value="UniProtKB-SubCell"/>
</dbReference>
<dbReference type="EMBL" id="FRCT01000002">
    <property type="protein sequence ID" value="SHM23086.1"/>
    <property type="molecule type" value="Genomic_DNA"/>
</dbReference>
<dbReference type="Pfam" id="PF03706">
    <property type="entry name" value="LPG_synthase_TM"/>
    <property type="match status" value="1"/>
</dbReference>
<dbReference type="PANTHER" id="PTHR37693">
    <property type="entry name" value="PHOSPHATIDYLGLYCEROL LYSYLTRANSFERASE"/>
    <property type="match status" value="1"/>
</dbReference>
<comment type="similarity">
    <text evidence="6">Belongs to the LPG synthase family.</text>
</comment>
<feature type="transmembrane region" description="Helical" evidence="6">
    <location>
        <begin position="186"/>
        <end position="204"/>
    </location>
</feature>
<feature type="transmembrane region" description="Helical" evidence="6">
    <location>
        <begin position="51"/>
        <end position="73"/>
    </location>
</feature>
<feature type="transmembrane region" description="Helical" evidence="6">
    <location>
        <begin position="85"/>
        <end position="102"/>
    </location>
</feature>
<dbReference type="NCBIfam" id="TIGR00374">
    <property type="entry name" value="flippase-like domain"/>
    <property type="match status" value="1"/>
</dbReference>
<feature type="transmembrane region" description="Helical" evidence="6">
    <location>
        <begin position="323"/>
        <end position="342"/>
    </location>
</feature>
<feature type="transmembrane region" description="Helical" evidence="6">
    <location>
        <begin position="241"/>
        <end position="263"/>
    </location>
</feature>
<reference evidence="7 8" key="1">
    <citation type="submission" date="2016-11" db="EMBL/GenBank/DDBJ databases">
        <authorList>
            <person name="Jaros S."/>
            <person name="Januszkiewicz K."/>
            <person name="Wedrychowicz H."/>
        </authorList>
    </citation>
    <scope>NUCLEOTIDE SEQUENCE [LARGE SCALE GENOMIC DNA]</scope>
    <source>
        <strain evidence="7 8">Y1</strain>
    </source>
</reference>
<evidence type="ECO:0000256" key="2">
    <source>
        <dbReference type="ARBA" id="ARBA00022475"/>
    </source>
</evidence>
<comment type="catalytic activity">
    <reaction evidence="6">
        <text>L-lysyl-tRNA(Lys) + a 1,2-diacyl-sn-glycero-3-phospho-(1'-sn-glycerol) = a 1,2-diacyl-sn-glycero-3-phospho-1'-(3'-O-L-lysyl)-sn-glycerol + tRNA(Lys)</text>
        <dbReference type="Rhea" id="RHEA:10668"/>
        <dbReference type="Rhea" id="RHEA-COMP:9696"/>
        <dbReference type="Rhea" id="RHEA-COMP:9697"/>
        <dbReference type="ChEBI" id="CHEBI:64716"/>
        <dbReference type="ChEBI" id="CHEBI:75792"/>
        <dbReference type="ChEBI" id="CHEBI:78442"/>
        <dbReference type="ChEBI" id="CHEBI:78529"/>
        <dbReference type="EC" id="2.3.2.3"/>
    </reaction>
</comment>
<proteinExistence type="inferred from homology"/>
<keyword evidence="6" id="KW-0808">Transferase</keyword>
<feature type="transmembrane region" description="Helical" evidence="6">
    <location>
        <begin position="122"/>
        <end position="148"/>
    </location>
</feature>
<dbReference type="AlphaFoldDB" id="A0A1M7H409"/>
<evidence type="ECO:0000256" key="6">
    <source>
        <dbReference type="RuleBase" id="RU363042"/>
    </source>
</evidence>
<feature type="transmembrane region" description="Helical" evidence="6">
    <location>
        <begin position="269"/>
        <end position="287"/>
    </location>
</feature>
<feature type="transmembrane region" description="Helical" evidence="6">
    <location>
        <begin position="12"/>
        <end position="31"/>
    </location>
</feature>
<dbReference type="GO" id="GO:0006629">
    <property type="term" value="P:lipid metabolic process"/>
    <property type="evidence" value="ECO:0007669"/>
    <property type="project" value="UniProtKB-KW"/>
</dbReference>
<accession>A0A1M7H409</accession>
<evidence type="ECO:0000313" key="8">
    <source>
        <dbReference type="Proteomes" id="UP000184394"/>
    </source>
</evidence>
<dbReference type="GO" id="GO:0050071">
    <property type="term" value="F:phosphatidylglycerol lysyltransferase activity"/>
    <property type="evidence" value="ECO:0007669"/>
    <property type="project" value="UniProtKB-EC"/>
</dbReference>
<sequence>MGVTLIKKILKYALNIGLILVITFFTLHVIFKGQELTEIIRDLRMAEPFWIAVGIVTALLFVSGESVIIHYMLRVLNQKISFLKCLKYSFVGFFFSYITPSSTGGQPVQMYHMKKDKINIGYSTLIMLLITIAYKAVLVLMGLGFLIFNSDVVVKYATDMKWLIVLGFALNLSFIAALILIFLKPIWARALGIKVVGLLTKIRILKRRNKEKYTEKLIGICDTYAMGADYIKKNLSVVFKVFLLTAVQRLLLFSVTWIVYRAYGLEGTRYIDIITIQIMIAVAVEMLPLPGAVGISEGCFLLAFTEIFGIGLVKPAMLISRGLTFYLVLFVGGFVTLADRIISLKKEKRN</sequence>
<keyword evidence="6" id="KW-0443">Lipid metabolism</keyword>
<protein>
    <recommendedName>
        <fullName evidence="6">Phosphatidylglycerol lysyltransferase</fullName>
        <ecNumber evidence="6">2.3.2.3</ecNumber>
    </recommendedName>
    <alternativeName>
        <fullName evidence="6">Lysylphosphatidylglycerol synthase</fullName>
    </alternativeName>
</protein>
<name>A0A1M7H409_RUMFL</name>
<comment type="subcellular location">
    <subcellularLocation>
        <location evidence="1 6">Cell membrane</location>
        <topology evidence="1 6">Multi-pass membrane protein</topology>
    </subcellularLocation>
</comment>
<feature type="transmembrane region" description="Helical" evidence="6">
    <location>
        <begin position="299"/>
        <end position="317"/>
    </location>
</feature>
<evidence type="ECO:0000256" key="1">
    <source>
        <dbReference type="ARBA" id="ARBA00004651"/>
    </source>
</evidence>
<keyword evidence="6" id="KW-0046">Antibiotic resistance</keyword>
<keyword evidence="5 6" id="KW-0472">Membrane</keyword>
<keyword evidence="4 6" id="KW-1133">Transmembrane helix</keyword>
<dbReference type="Proteomes" id="UP000184394">
    <property type="component" value="Unassembled WGS sequence"/>
</dbReference>
<feature type="transmembrane region" description="Helical" evidence="6">
    <location>
        <begin position="160"/>
        <end position="180"/>
    </location>
</feature>
<gene>
    <name evidence="6" type="primary">mprF</name>
    <name evidence="7" type="ORF">SAMN04487860_102101</name>
</gene>
<comment type="function">
    <text evidence="6">Catalyzes the transfer of a lysyl group from L-lysyl-tRNA(Lys) to membrane-bound phosphatidylglycerol (PG), which produces lysylphosphatidylglycerol (LPG), a major component of the bacterial membrane with a positive net charge. LPG synthesis contributes to bacterial virulence as it is involved in the resistance mechanism against cationic antimicrobial peptides (CAMP) produces by the host's immune system (defensins, cathelicidins) and by the competing microorganisms.</text>
</comment>
<evidence type="ECO:0000256" key="5">
    <source>
        <dbReference type="ARBA" id="ARBA00023136"/>
    </source>
</evidence>
<keyword evidence="3 6" id="KW-0812">Transmembrane</keyword>
<dbReference type="PANTHER" id="PTHR37693:SF1">
    <property type="entry name" value="INTEGRAL MEMBRANE PROTEIN"/>
    <property type="match status" value="1"/>
</dbReference>
<dbReference type="EC" id="2.3.2.3" evidence="6"/>
<organism evidence="7 8">
    <name type="scientific">Ruminococcus flavefaciens</name>
    <dbReference type="NCBI Taxonomy" id="1265"/>
    <lineage>
        <taxon>Bacteria</taxon>
        <taxon>Bacillati</taxon>
        <taxon>Bacillota</taxon>
        <taxon>Clostridia</taxon>
        <taxon>Eubacteriales</taxon>
        <taxon>Oscillospiraceae</taxon>
        <taxon>Ruminococcus</taxon>
    </lineage>
</organism>
<keyword evidence="2" id="KW-1003">Cell membrane</keyword>